<keyword evidence="3" id="KW-1185">Reference proteome</keyword>
<evidence type="ECO:0000256" key="1">
    <source>
        <dbReference type="SAM" id="Phobius"/>
    </source>
</evidence>
<dbReference type="STRING" id="1027249.SAMN05216179_2352"/>
<keyword evidence="1" id="KW-0472">Membrane</keyword>
<evidence type="ECO:0008006" key="4">
    <source>
        <dbReference type="Google" id="ProtNLM"/>
    </source>
</evidence>
<evidence type="ECO:0000313" key="3">
    <source>
        <dbReference type="Proteomes" id="UP000184184"/>
    </source>
</evidence>
<feature type="transmembrane region" description="Helical" evidence="1">
    <location>
        <begin position="82"/>
        <end position="105"/>
    </location>
</feature>
<name>A0A1M7PMJ3_9BACI</name>
<dbReference type="Proteomes" id="UP000184184">
    <property type="component" value="Unassembled WGS sequence"/>
</dbReference>
<evidence type="ECO:0000313" key="2">
    <source>
        <dbReference type="EMBL" id="SHN18494.1"/>
    </source>
</evidence>
<gene>
    <name evidence="2" type="ORF">SAMN05216179_2352</name>
</gene>
<dbReference type="EMBL" id="FRCZ01000004">
    <property type="protein sequence ID" value="SHN18494.1"/>
    <property type="molecule type" value="Genomic_DNA"/>
</dbReference>
<organism evidence="2 3">
    <name type="scientific">Gracilibacillus kekensis</name>
    <dbReference type="NCBI Taxonomy" id="1027249"/>
    <lineage>
        <taxon>Bacteria</taxon>
        <taxon>Bacillati</taxon>
        <taxon>Bacillota</taxon>
        <taxon>Bacilli</taxon>
        <taxon>Bacillales</taxon>
        <taxon>Bacillaceae</taxon>
        <taxon>Gracilibacillus</taxon>
    </lineage>
</organism>
<dbReference type="OrthoDB" id="1955013at2"/>
<keyword evidence="1" id="KW-1133">Transmembrane helix</keyword>
<protein>
    <recommendedName>
        <fullName evidence="4">Zinc-finger</fullName>
    </recommendedName>
</protein>
<sequence>MSHIKESCLRKFISRDLDADHQEIIENHLYECEGCMDTYFAFLENHSLSITLSDDFTNQVVEKAEKQHPKSNPRQLSPKKVIANYIIAAGLTVVLMLTGVFQVFIEVTNDQQLEGRPSITEQLMHQTNQLLDQIKEVDN</sequence>
<accession>A0A1M7PMJ3</accession>
<dbReference type="RefSeq" id="WP_073202036.1">
    <property type="nucleotide sequence ID" value="NZ_FRCZ01000004.1"/>
</dbReference>
<proteinExistence type="predicted"/>
<reference evidence="2 3" key="1">
    <citation type="submission" date="2016-11" db="EMBL/GenBank/DDBJ databases">
        <authorList>
            <person name="Jaros S."/>
            <person name="Januszkiewicz K."/>
            <person name="Wedrychowicz H."/>
        </authorList>
    </citation>
    <scope>NUCLEOTIDE SEQUENCE [LARGE SCALE GENOMIC DNA]</scope>
    <source>
        <strain evidence="2 3">CGMCC 1.10681</strain>
    </source>
</reference>
<dbReference type="AlphaFoldDB" id="A0A1M7PMJ3"/>
<keyword evidence="1" id="KW-0812">Transmembrane</keyword>